<feature type="signal peptide" evidence="2">
    <location>
        <begin position="1"/>
        <end position="25"/>
    </location>
</feature>
<dbReference type="InterPro" id="IPR000866">
    <property type="entry name" value="AhpC/TSA"/>
</dbReference>
<dbReference type="AlphaFoldDB" id="A0A5C6A8L9"/>
<accession>A0A5C6A8L9</accession>
<dbReference type="GO" id="GO:0016209">
    <property type="term" value="F:antioxidant activity"/>
    <property type="evidence" value="ECO:0007669"/>
    <property type="project" value="InterPro"/>
</dbReference>
<dbReference type="SUPFAM" id="SSF52833">
    <property type="entry name" value="Thioredoxin-like"/>
    <property type="match status" value="1"/>
</dbReference>
<dbReference type="GO" id="GO:0016715">
    <property type="term" value="F:oxidoreductase activity, acting on paired donors, with incorporation or reduction of molecular oxygen, reduced ascorbate as one donor, and incorporation of one atom of oxygen"/>
    <property type="evidence" value="ECO:0007669"/>
    <property type="project" value="InterPro"/>
</dbReference>
<dbReference type="Gene3D" id="2.60.120.230">
    <property type="match status" value="1"/>
</dbReference>
<dbReference type="SUPFAM" id="SSF49742">
    <property type="entry name" value="PHM/PNGase F"/>
    <property type="match status" value="2"/>
</dbReference>
<dbReference type="GO" id="GO:0005507">
    <property type="term" value="F:copper ion binding"/>
    <property type="evidence" value="ECO:0007669"/>
    <property type="project" value="InterPro"/>
</dbReference>
<protein>
    <submittedName>
        <fullName evidence="5">Thiol-disulfide oxidoreductase</fullName>
    </submittedName>
</protein>
<dbReference type="Proteomes" id="UP000316213">
    <property type="component" value="Unassembled WGS sequence"/>
</dbReference>
<keyword evidence="1" id="KW-1015">Disulfide bond</keyword>
<organism evidence="5 6">
    <name type="scientific">Neorhodopirellula pilleata</name>
    <dbReference type="NCBI Taxonomy" id="2714738"/>
    <lineage>
        <taxon>Bacteria</taxon>
        <taxon>Pseudomonadati</taxon>
        <taxon>Planctomycetota</taxon>
        <taxon>Planctomycetia</taxon>
        <taxon>Pirellulales</taxon>
        <taxon>Pirellulaceae</taxon>
        <taxon>Neorhodopirellula</taxon>
    </lineage>
</organism>
<comment type="caution">
    <text evidence="5">The sequence shown here is derived from an EMBL/GenBank/DDBJ whole genome shotgun (WGS) entry which is preliminary data.</text>
</comment>
<dbReference type="InterPro" id="IPR011992">
    <property type="entry name" value="EF-hand-dom_pair"/>
</dbReference>
<evidence type="ECO:0000259" key="3">
    <source>
        <dbReference type="PROSITE" id="PS50222"/>
    </source>
</evidence>
<dbReference type="SUPFAM" id="SSF47473">
    <property type="entry name" value="EF-hand"/>
    <property type="match status" value="1"/>
</dbReference>
<proteinExistence type="predicted"/>
<reference evidence="5 6" key="1">
    <citation type="submission" date="2019-02" db="EMBL/GenBank/DDBJ databases">
        <title>Deep-cultivation of Planctomycetes and their phenomic and genomic characterization uncovers novel biology.</title>
        <authorList>
            <person name="Wiegand S."/>
            <person name="Jogler M."/>
            <person name="Boedeker C."/>
            <person name="Pinto D."/>
            <person name="Vollmers J."/>
            <person name="Rivas-Marin E."/>
            <person name="Kohn T."/>
            <person name="Peeters S.H."/>
            <person name="Heuer A."/>
            <person name="Rast P."/>
            <person name="Oberbeckmann S."/>
            <person name="Bunk B."/>
            <person name="Jeske O."/>
            <person name="Meyerdierks A."/>
            <person name="Storesund J.E."/>
            <person name="Kallscheuer N."/>
            <person name="Luecker S."/>
            <person name="Lage O.M."/>
            <person name="Pohl T."/>
            <person name="Merkel B.J."/>
            <person name="Hornburger P."/>
            <person name="Mueller R.-W."/>
            <person name="Bruemmer F."/>
            <person name="Labrenz M."/>
            <person name="Spormann A.M."/>
            <person name="Op Den Camp H."/>
            <person name="Overmann J."/>
            <person name="Amann R."/>
            <person name="Jetten M.S.M."/>
            <person name="Mascher T."/>
            <person name="Medema M.H."/>
            <person name="Devos D.P."/>
            <person name="Kaster A.-K."/>
            <person name="Ovreas L."/>
            <person name="Rohde M."/>
            <person name="Galperin M.Y."/>
            <person name="Jogler C."/>
        </authorList>
    </citation>
    <scope>NUCLEOTIDE SEQUENCE [LARGE SCALE GENOMIC DNA]</scope>
    <source>
        <strain evidence="5 6">Pla100</strain>
    </source>
</reference>
<dbReference type="InterPro" id="IPR036249">
    <property type="entry name" value="Thioredoxin-like_sf"/>
</dbReference>
<dbReference type="InterPro" id="IPR002048">
    <property type="entry name" value="EF_hand_dom"/>
</dbReference>
<evidence type="ECO:0000313" key="5">
    <source>
        <dbReference type="EMBL" id="TWT95648.1"/>
    </source>
</evidence>
<dbReference type="Gene3D" id="1.10.238.10">
    <property type="entry name" value="EF-hand"/>
    <property type="match status" value="1"/>
</dbReference>
<sequence precursor="true">MLRYVLSKLFSIGVFASLLANFAVAADTTGLDSKLRDTEPLDTKLIVWNDLTLRDPSGEVIEPGMGNWTVVCFLGTECPLAKLYGARLQRLADEYESAGVSFIGVNSNTQDSPSDIARYAKDYKVKFPIAKDADQSIVKAFDATRITEVFVVDPVGAIRYQGRIDDQYQPGIAKAEPSQHDLRDAIEALVSGKNVSQPLTEAVGCLITRVPDRKPTMEESPGQSLVTFNRDIAPILNEHCVECHRPGEIGPFELSDYNEIVGWGEMMLEVIDQKRMPPWHADPNVGHFVGERRMPSEARDLIARWIDAGMPEGDPADLPPTPEWNDGWHLPTSPDVELVMRGRPFVVPSEGVIEYQYYVVDPGWDEDKWISAAQVVPGDAAVVHHGIVFVRPPDGSDSNGIGWLGAYVPGQRTLPMPTGHARRIPAGSKLVFQMHYTPNGKQTPDTTSVGVWFADPEEVTHEVYTNLAVNHEFEIPPNAKDHVVRMQADSFPPNSRLMGATPHMHLRGRSFEMTAVPKAGEPRALLRVPHYDFNWQHWYAFAEPIELNKIESLDMSVMFDNSGRNPTNPNPQEYVTWGDQTWEEMAIAFFDIAIPRGGPRRSVKKKTPPSAEEVTQREKQIEAAVDKFLSEMDADGDGIVQRDETPVVFQRFGFKKIDRNGDSILDRDEIRRSAIARL</sequence>
<dbReference type="Pfam" id="PF00578">
    <property type="entry name" value="AhpC-TSA"/>
    <property type="match status" value="1"/>
</dbReference>
<dbReference type="PROSITE" id="PS50222">
    <property type="entry name" value="EF_HAND_2"/>
    <property type="match status" value="1"/>
</dbReference>
<keyword evidence="6" id="KW-1185">Reference proteome</keyword>
<dbReference type="PANTHER" id="PTHR43640:SF1">
    <property type="entry name" value="THIOREDOXIN-DEPENDENT PEROXIREDOXIN"/>
    <property type="match status" value="1"/>
</dbReference>
<evidence type="ECO:0000256" key="2">
    <source>
        <dbReference type="SAM" id="SignalP"/>
    </source>
</evidence>
<feature type="chain" id="PRO_5023150070" evidence="2">
    <location>
        <begin position="26"/>
        <end position="678"/>
    </location>
</feature>
<keyword evidence="2" id="KW-0732">Signal</keyword>
<dbReference type="InterPro" id="IPR013766">
    <property type="entry name" value="Thioredoxin_domain"/>
</dbReference>
<feature type="domain" description="Thioredoxin" evidence="4">
    <location>
        <begin position="17"/>
        <end position="191"/>
    </location>
</feature>
<dbReference type="InterPro" id="IPR036939">
    <property type="entry name" value="Cu2_ascorb_mOase_N_sf"/>
</dbReference>
<feature type="domain" description="EF-hand" evidence="3">
    <location>
        <begin position="620"/>
        <end position="655"/>
    </location>
</feature>
<dbReference type="RefSeq" id="WP_197167983.1">
    <property type="nucleotide sequence ID" value="NZ_SJPM01000006.1"/>
</dbReference>
<evidence type="ECO:0000313" key="6">
    <source>
        <dbReference type="Proteomes" id="UP000316213"/>
    </source>
</evidence>
<dbReference type="Gene3D" id="3.40.30.10">
    <property type="entry name" value="Glutaredoxin"/>
    <property type="match status" value="1"/>
</dbReference>
<dbReference type="InterPro" id="IPR047262">
    <property type="entry name" value="PRX-like1"/>
</dbReference>
<dbReference type="InterPro" id="IPR008977">
    <property type="entry name" value="PHM/PNGase_F_dom_sf"/>
</dbReference>
<dbReference type="PROSITE" id="PS51352">
    <property type="entry name" value="THIOREDOXIN_2"/>
    <property type="match status" value="1"/>
</dbReference>
<gene>
    <name evidence="5" type="ORF">Pla100_32890</name>
</gene>
<dbReference type="GO" id="GO:0005509">
    <property type="term" value="F:calcium ion binding"/>
    <property type="evidence" value="ECO:0007669"/>
    <property type="project" value="InterPro"/>
</dbReference>
<dbReference type="PANTHER" id="PTHR43640">
    <property type="entry name" value="OS07G0260300 PROTEIN"/>
    <property type="match status" value="1"/>
</dbReference>
<dbReference type="Gene3D" id="2.60.120.310">
    <property type="entry name" value="Copper type II, ascorbate-dependent monooxygenase, N-terminal domain"/>
    <property type="match status" value="1"/>
</dbReference>
<dbReference type="EMBL" id="SJPM01000006">
    <property type="protein sequence ID" value="TWT95648.1"/>
    <property type="molecule type" value="Genomic_DNA"/>
</dbReference>
<evidence type="ECO:0000259" key="4">
    <source>
        <dbReference type="PROSITE" id="PS51352"/>
    </source>
</evidence>
<dbReference type="InterPro" id="IPR014784">
    <property type="entry name" value="Cu2_ascorb_mOase-like_C"/>
</dbReference>
<evidence type="ECO:0000256" key="1">
    <source>
        <dbReference type="ARBA" id="ARBA00023157"/>
    </source>
</evidence>
<name>A0A5C6A8L9_9BACT</name>